<dbReference type="InterPro" id="IPR015943">
    <property type="entry name" value="WD40/YVTN_repeat-like_dom_sf"/>
</dbReference>
<dbReference type="AlphaFoldDB" id="A0A1G1XWI1"/>
<evidence type="ECO:0000313" key="1">
    <source>
        <dbReference type="EMBL" id="OGY44473.1"/>
    </source>
</evidence>
<dbReference type="EMBL" id="MHIB01000016">
    <property type="protein sequence ID" value="OGY44473.1"/>
    <property type="molecule type" value="Genomic_DNA"/>
</dbReference>
<gene>
    <name evidence="1" type="ORF">A2729_02305</name>
</gene>
<protein>
    <recommendedName>
        <fullName evidence="3">Sortilin N-terminal domain-containing protein</fullName>
    </recommendedName>
</protein>
<comment type="caution">
    <text evidence="1">The sequence shown here is derived from an EMBL/GenBank/DDBJ whole genome shotgun (WGS) entry which is preliminary data.</text>
</comment>
<organism evidence="1 2">
    <name type="scientific">Candidatus Buchananbacteria bacterium RIFCSPHIGHO2_01_FULL_39_14</name>
    <dbReference type="NCBI Taxonomy" id="1797532"/>
    <lineage>
        <taxon>Bacteria</taxon>
        <taxon>Candidatus Buchananiibacteriota</taxon>
    </lineage>
</organism>
<reference evidence="1 2" key="1">
    <citation type="journal article" date="2016" name="Nat. Commun.">
        <title>Thousands of microbial genomes shed light on interconnected biogeochemical processes in an aquifer system.</title>
        <authorList>
            <person name="Anantharaman K."/>
            <person name="Brown C.T."/>
            <person name="Hug L.A."/>
            <person name="Sharon I."/>
            <person name="Castelle C.J."/>
            <person name="Probst A.J."/>
            <person name="Thomas B.C."/>
            <person name="Singh A."/>
            <person name="Wilkins M.J."/>
            <person name="Karaoz U."/>
            <person name="Brodie E.L."/>
            <person name="Williams K.H."/>
            <person name="Hubbard S.S."/>
            <person name="Banfield J.F."/>
        </authorList>
    </citation>
    <scope>NUCLEOTIDE SEQUENCE [LARGE SCALE GENOMIC DNA]</scope>
</reference>
<evidence type="ECO:0008006" key="3">
    <source>
        <dbReference type="Google" id="ProtNLM"/>
    </source>
</evidence>
<dbReference type="Gene3D" id="2.130.10.10">
    <property type="entry name" value="YVTN repeat-like/Quinoprotein amine dehydrogenase"/>
    <property type="match status" value="2"/>
</dbReference>
<dbReference type="SUPFAM" id="SSF110296">
    <property type="entry name" value="Oligoxyloglucan reducing end-specific cellobiohydrolase"/>
    <property type="match status" value="1"/>
</dbReference>
<proteinExistence type="predicted"/>
<dbReference type="STRING" id="1797532.A2729_02305"/>
<dbReference type="GO" id="GO:0010411">
    <property type="term" value="P:xyloglucan metabolic process"/>
    <property type="evidence" value="ECO:0007669"/>
    <property type="project" value="TreeGrafter"/>
</dbReference>
<dbReference type="Proteomes" id="UP000178930">
    <property type="component" value="Unassembled WGS sequence"/>
</dbReference>
<dbReference type="InterPro" id="IPR052025">
    <property type="entry name" value="Xyloglucanase_GH74"/>
</dbReference>
<name>A0A1G1XWI1_9BACT</name>
<evidence type="ECO:0000313" key="2">
    <source>
        <dbReference type="Proteomes" id="UP000178930"/>
    </source>
</evidence>
<dbReference type="PANTHER" id="PTHR43739:SF5">
    <property type="entry name" value="EXO-ALPHA-SIALIDASE"/>
    <property type="match status" value="1"/>
</dbReference>
<accession>A0A1G1XWI1</accession>
<dbReference type="PROSITE" id="PS51257">
    <property type="entry name" value="PROKAR_LIPOPROTEIN"/>
    <property type="match status" value="1"/>
</dbReference>
<sequence length="349" mass="37959">MKKTLILLAVLTLTVSGCIRLNGPKSPSAAGVFKSFDKGNTWAEKNLFLHSGGSGSIAGVNVLNLNFDPQDRRAIYLASDGAGLLYSYDGADSWRKADQVGNGRIESVAIDSKNKCVIYTTFANTILKSVDCNRSWSEVYIDTRADKTITALAVDNFNNLIVYAGNSVGDILKSVDGGGNWQVIGRLNDRVTKILISPQDTRIIYVATRSKGIFKTTNAGNQWNNLNDGLKQFSASLEYRNLIFDATKPNSLLYAAKYGLLKSDDGGQSWTAINLITPPASVDILALAISPKNNLEIYYATTSTFYKTIDGGKNWITKRLPSGAVAAYLVVDPLEDNVIYFGLANPTRK</sequence>
<dbReference type="PANTHER" id="PTHR43739">
    <property type="entry name" value="XYLOGLUCANASE (EUROFUNG)"/>
    <property type="match status" value="1"/>
</dbReference>